<evidence type="ECO:0000313" key="1">
    <source>
        <dbReference type="EMBL" id="CAG8669510.1"/>
    </source>
</evidence>
<dbReference type="Gene3D" id="3.30.200.20">
    <property type="entry name" value="Phosphorylase Kinase, domain 1"/>
    <property type="match status" value="1"/>
</dbReference>
<dbReference type="Proteomes" id="UP000789508">
    <property type="component" value="Unassembled WGS sequence"/>
</dbReference>
<reference evidence="1" key="1">
    <citation type="submission" date="2021-06" db="EMBL/GenBank/DDBJ databases">
        <authorList>
            <person name="Kallberg Y."/>
            <person name="Tangrot J."/>
            <person name="Rosling A."/>
        </authorList>
    </citation>
    <scope>NUCLEOTIDE SEQUENCE</scope>
    <source>
        <strain evidence="1">FL130A</strain>
    </source>
</reference>
<sequence>MYLSNNEKKVKCSKCHEKLNTYQFCSTCDLPPWSSKNKKIDEIIKAQLKIYLEWIEYEEFNEIKLIAEGGFGSVSKATWNSGYVINFDENQRKLVRAGPSLVALKMIFNSSNANHNTIQE</sequence>
<comment type="caution">
    <text evidence="1">The sequence shown here is derived from an EMBL/GenBank/DDBJ whole genome shotgun (WGS) entry which is preliminary data.</text>
</comment>
<organism evidence="1 2">
    <name type="scientific">Ambispora leptoticha</name>
    <dbReference type="NCBI Taxonomy" id="144679"/>
    <lineage>
        <taxon>Eukaryota</taxon>
        <taxon>Fungi</taxon>
        <taxon>Fungi incertae sedis</taxon>
        <taxon>Mucoromycota</taxon>
        <taxon>Glomeromycotina</taxon>
        <taxon>Glomeromycetes</taxon>
        <taxon>Archaeosporales</taxon>
        <taxon>Ambisporaceae</taxon>
        <taxon>Ambispora</taxon>
    </lineage>
</organism>
<gene>
    <name evidence="1" type="ORF">ALEPTO_LOCUS10552</name>
</gene>
<dbReference type="OrthoDB" id="2423050at2759"/>
<dbReference type="AlphaFoldDB" id="A0A9N9HCE3"/>
<dbReference type="EMBL" id="CAJVPS010012187">
    <property type="protein sequence ID" value="CAG8669510.1"/>
    <property type="molecule type" value="Genomic_DNA"/>
</dbReference>
<proteinExistence type="predicted"/>
<feature type="non-terminal residue" evidence="1">
    <location>
        <position position="120"/>
    </location>
</feature>
<protein>
    <submittedName>
        <fullName evidence="1">11612_t:CDS:1</fullName>
    </submittedName>
</protein>
<evidence type="ECO:0000313" key="2">
    <source>
        <dbReference type="Proteomes" id="UP000789508"/>
    </source>
</evidence>
<accession>A0A9N9HCE3</accession>
<name>A0A9N9HCE3_9GLOM</name>
<keyword evidence="2" id="KW-1185">Reference proteome</keyword>